<dbReference type="PRINTS" id="PR00344">
    <property type="entry name" value="BCTRLSENSOR"/>
</dbReference>
<dbReference type="CDD" id="cd00082">
    <property type="entry name" value="HisKA"/>
    <property type="match status" value="1"/>
</dbReference>
<evidence type="ECO:0000256" key="4">
    <source>
        <dbReference type="ARBA" id="ARBA00022679"/>
    </source>
</evidence>
<keyword evidence="5 7" id="KW-0418">Kinase</keyword>
<dbReference type="EMBL" id="VLKO01000004">
    <property type="protein sequence ID" value="TWI00623.1"/>
    <property type="molecule type" value="Genomic_DNA"/>
</dbReference>
<evidence type="ECO:0000313" key="7">
    <source>
        <dbReference type="EMBL" id="TWI00623.1"/>
    </source>
</evidence>
<keyword evidence="4" id="KW-0808">Transferase</keyword>
<dbReference type="InterPro" id="IPR005467">
    <property type="entry name" value="His_kinase_dom"/>
</dbReference>
<comment type="catalytic activity">
    <reaction evidence="1">
        <text>ATP + protein L-histidine = ADP + protein N-phospho-L-histidine.</text>
        <dbReference type="EC" id="2.7.13.3"/>
    </reaction>
</comment>
<dbReference type="SMART" id="SM00388">
    <property type="entry name" value="HisKA"/>
    <property type="match status" value="1"/>
</dbReference>
<evidence type="ECO:0000256" key="1">
    <source>
        <dbReference type="ARBA" id="ARBA00000085"/>
    </source>
</evidence>
<evidence type="ECO:0000256" key="5">
    <source>
        <dbReference type="ARBA" id="ARBA00022777"/>
    </source>
</evidence>
<dbReference type="PROSITE" id="PS50109">
    <property type="entry name" value="HIS_KIN"/>
    <property type="match status" value="1"/>
</dbReference>
<dbReference type="Gene3D" id="3.30.565.10">
    <property type="entry name" value="Histidine kinase-like ATPase, C-terminal domain"/>
    <property type="match status" value="1"/>
</dbReference>
<dbReference type="SMART" id="SM00387">
    <property type="entry name" value="HATPase_c"/>
    <property type="match status" value="1"/>
</dbReference>
<evidence type="ECO:0000256" key="2">
    <source>
        <dbReference type="ARBA" id="ARBA00012438"/>
    </source>
</evidence>
<dbReference type="InterPro" id="IPR050351">
    <property type="entry name" value="BphY/WalK/GraS-like"/>
</dbReference>
<feature type="domain" description="Histidine kinase" evidence="6">
    <location>
        <begin position="189"/>
        <end position="403"/>
    </location>
</feature>
<dbReference type="SUPFAM" id="SSF55781">
    <property type="entry name" value="GAF domain-like"/>
    <property type="match status" value="1"/>
</dbReference>
<keyword evidence="8" id="KW-1185">Reference proteome</keyword>
<dbReference type="InterPro" id="IPR004358">
    <property type="entry name" value="Sig_transdc_His_kin-like_C"/>
</dbReference>
<dbReference type="EC" id="2.7.13.3" evidence="2"/>
<dbReference type="InterPro" id="IPR003018">
    <property type="entry name" value="GAF"/>
</dbReference>
<evidence type="ECO:0000313" key="8">
    <source>
        <dbReference type="Proteomes" id="UP000317519"/>
    </source>
</evidence>
<dbReference type="CDD" id="cd00075">
    <property type="entry name" value="HATPase"/>
    <property type="match status" value="1"/>
</dbReference>
<dbReference type="GO" id="GO:0016301">
    <property type="term" value="F:kinase activity"/>
    <property type="evidence" value="ECO:0007669"/>
    <property type="project" value="UniProtKB-KW"/>
</dbReference>
<dbReference type="RefSeq" id="WP_144891024.1">
    <property type="nucleotide sequence ID" value="NZ_VLKO01000004.1"/>
</dbReference>
<reference evidence="7 8" key="1">
    <citation type="journal article" date="2015" name="Stand. Genomic Sci.">
        <title>Genomic Encyclopedia of Bacterial and Archaeal Type Strains, Phase III: the genomes of soil and plant-associated and newly described type strains.</title>
        <authorList>
            <person name="Whitman W.B."/>
            <person name="Woyke T."/>
            <person name="Klenk H.P."/>
            <person name="Zhou Y."/>
            <person name="Lilburn T.G."/>
            <person name="Beck B.J."/>
            <person name="De Vos P."/>
            <person name="Vandamme P."/>
            <person name="Eisen J.A."/>
            <person name="Garrity G."/>
            <person name="Hugenholtz P."/>
            <person name="Kyrpides N.C."/>
        </authorList>
    </citation>
    <scope>NUCLEOTIDE SEQUENCE [LARGE SCALE GENOMIC DNA]</scope>
    <source>
        <strain evidence="7 8">CGMCC 1.6847</strain>
    </source>
</reference>
<dbReference type="Pfam" id="PF01590">
    <property type="entry name" value="GAF"/>
    <property type="match status" value="1"/>
</dbReference>
<dbReference type="Gene3D" id="3.30.450.40">
    <property type="match status" value="1"/>
</dbReference>
<gene>
    <name evidence="7" type="ORF">IQ05_01280</name>
</gene>
<sequence length="405" mass="45660">MIKTDAYKHEYERLQALESYSILDTLQEEEYDNLTFLASQICGTPVALLGFVDETRHWFKSAVGINNLTQNPREYSFCTHAIQEPNTVFIIPDARLDNRFLNNPLVTGDMKVVFYAGVSLVNDEGFPLGTICVIDHKPNSLSPAQIKSLEALSQQTMKLLELRVNKIKLEGALHSLENKNIELEQFAYTAAHDLKSPLANISGLTDFLIENYNDNIDEEGIEIIQLIKSSSLKLREMIESLLLYSKSNKLSHENYTKVSISKLENELVDLFSFNYNCSIAIQSELQFVETNKTAFEQILINLVSNAIKYSDKEQTNIDIFISEEVDYYKITVSDNGAGIEKEHQEVIFEIFEVAIDKDRFGEKGHGIGLATVKKIIENMGGDITVNSEIGLGATFDFTLAKAKKK</sequence>
<dbReference type="SUPFAM" id="SSF47384">
    <property type="entry name" value="Homodimeric domain of signal transducing histidine kinase"/>
    <property type="match status" value="1"/>
</dbReference>
<proteinExistence type="predicted"/>
<accession>A0ABY3FLG0</accession>
<dbReference type="InterPro" id="IPR003594">
    <property type="entry name" value="HATPase_dom"/>
</dbReference>
<evidence type="ECO:0000256" key="3">
    <source>
        <dbReference type="ARBA" id="ARBA00022553"/>
    </source>
</evidence>
<evidence type="ECO:0000259" key="6">
    <source>
        <dbReference type="PROSITE" id="PS50109"/>
    </source>
</evidence>
<dbReference type="InterPro" id="IPR003661">
    <property type="entry name" value="HisK_dim/P_dom"/>
</dbReference>
<dbReference type="Proteomes" id="UP000317519">
    <property type="component" value="Unassembled WGS sequence"/>
</dbReference>
<dbReference type="InterPro" id="IPR036097">
    <property type="entry name" value="HisK_dim/P_sf"/>
</dbReference>
<dbReference type="Pfam" id="PF02518">
    <property type="entry name" value="HATPase_c"/>
    <property type="match status" value="1"/>
</dbReference>
<dbReference type="Gene3D" id="1.10.287.130">
    <property type="match status" value="1"/>
</dbReference>
<organism evidence="7 8">
    <name type="scientific">Flavobacterium tiangeerense</name>
    <dbReference type="NCBI Taxonomy" id="459471"/>
    <lineage>
        <taxon>Bacteria</taxon>
        <taxon>Pseudomonadati</taxon>
        <taxon>Bacteroidota</taxon>
        <taxon>Flavobacteriia</taxon>
        <taxon>Flavobacteriales</taxon>
        <taxon>Flavobacteriaceae</taxon>
        <taxon>Flavobacterium</taxon>
    </lineage>
</organism>
<dbReference type="PANTHER" id="PTHR42878">
    <property type="entry name" value="TWO-COMPONENT HISTIDINE KINASE"/>
    <property type="match status" value="1"/>
</dbReference>
<dbReference type="PANTHER" id="PTHR42878:SF15">
    <property type="entry name" value="BACTERIOPHYTOCHROME"/>
    <property type="match status" value="1"/>
</dbReference>
<name>A0ABY3FLG0_9FLAO</name>
<dbReference type="InterPro" id="IPR036890">
    <property type="entry name" value="HATPase_C_sf"/>
</dbReference>
<dbReference type="InterPro" id="IPR029016">
    <property type="entry name" value="GAF-like_dom_sf"/>
</dbReference>
<comment type="caution">
    <text evidence="7">The sequence shown here is derived from an EMBL/GenBank/DDBJ whole genome shotgun (WGS) entry which is preliminary data.</text>
</comment>
<keyword evidence="3" id="KW-0597">Phosphoprotein</keyword>
<dbReference type="SUPFAM" id="SSF55874">
    <property type="entry name" value="ATPase domain of HSP90 chaperone/DNA topoisomerase II/histidine kinase"/>
    <property type="match status" value="1"/>
</dbReference>
<dbReference type="Pfam" id="PF00512">
    <property type="entry name" value="HisKA"/>
    <property type="match status" value="1"/>
</dbReference>
<protein>
    <recommendedName>
        <fullName evidence="2">histidine kinase</fullName>
        <ecNumber evidence="2">2.7.13.3</ecNumber>
    </recommendedName>
</protein>